<dbReference type="CDD" id="cd07377">
    <property type="entry name" value="WHTH_GntR"/>
    <property type="match status" value="1"/>
</dbReference>
<dbReference type="InterPro" id="IPR000524">
    <property type="entry name" value="Tscrpt_reg_HTH_GntR"/>
</dbReference>
<dbReference type="AlphaFoldDB" id="A0A023DF88"/>
<dbReference type="PROSITE" id="PS50949">
    <property type="entry name" value="HTH_GNTR"/>
    <property type="match status" value="1"/>
</dbReference>
<keyword evidence="6" id="KW-1185">Reference proteome</keyword>
<dbReference type="InterPro" id="IPR036388">
    <property type="entry name" value="WH-like_DNA-bd_sf"/>
</dbReference>
<name>A0A023DF88_9BACL</name>
<evidence type="ECO:0000313" key="6">
    <source>
        <dbReference type="Proteomes" id="UP000023561"/>
    </source>
</evidence>
<dbReference type="InterPro" id="IPR011711">
    <property type="entry name" value="GntR_C"/>
</dbReference>
<proteinExistence type="predicted"/>
<dbReference type="Gene3D" id="1.10.10.10">
    <property type="entry name" value="Winged helix-like DNA-binding domain superfamily/Winged helix DNA-binding domain"/>
    <property type="match status" value="1"/>
</dbReference>
<feature type="domain" description="HTH gntR-type" evidence="4">
    <location>
        <begin position="18"/>
        <end position="85"/>
    </location>
</feature>
<dbReference type="InterPro" id="IPR008920">
    <property type="entry name" value="TF_FadR/GntR_C"/>
</dbReference>
<dbReference type="Pfam" id="PF07729">
    <property type="entry name" value="FCD"/>
    <property type="match status" value="1"/>
</dbReference>
<evidence type="ECO:0000259" key="4">
    <source>
        <dbReference type="PROSITE" id="PS50949"/>
    </source>
</evidence>
<evidence type="ECO:0000256" key="2">
    <source>
        <dbReference type="ARBA" id="ARBA00023125"/>
    </source>
</evidence>
<evidence type="ECO:0000313" key="5">
    <source>
        <dbReference type="EMBL" id="GAJ39949.1"/>
    </source>
</evidence>
<organism evidence="5 6">
    <name type="scientific">Parageobacillus caldoxylosilyticus NBRC 107762</name>
    <dbReference type="NCBI Taxonomy" id="1220594"/>
    <lineage>
        <taxon>Bacteria</taxon>
        <taxon>Bacillati</taxon>
        <taxon>Bacillota</taxon>
        <taxon>Bacilli</taxon>
        <taxon>Bacillales</taxon>
        <taxon>Anoxybacillaceae</taxon>
        <taxon>Saccharococcus</taxon>
    </lineage>
</organism>
<keyword evidence="1" id="KW-0805">Transcription regulation</keyword>
<dbReference type="GO" id="GO:0003700">
    <property type="term" value="F:DNA-binding transcription factor activity"/>
    <property type="evidence" value="ECO:0007669"/>
    <property type="project" value="InterPro"/>
</dbReference>
<dbReference type="InterPro" id="IPR036390">
    <property type="entry name" value="WH_DNA-bd_sf"/>
</dbReference>
<dbReference type="SUPFAM" id="SSF46785">
    <property type="entry name" value="Winged helix' DNA-binding domain"/>
    <property type="match status" value="1"/>
</dbReference>
<dbReference type="EMBL" id="BAWO01000030">
    <property type="protein sequence ID" value="GAJ39949.1"/>
    <property type="molecule type" value="Genomic_DNA"/>
</dbReference>
<accession>A0A023DF88</accession>
<dbReference type="RefSeq" id="WP_017434264.1">
    <property type="nucleotide sequence ID" value="NZ_BAWO01000030.1"/>
</dbReference>
<comment type="caution">
    <text evidence="5">The sequence shown here is derived from an EMBL/GenBank/DDBJ whole genome shotgun (WGS) entry which is preliminary data.</text>
</comment>
<evidence type="ECO:0000256" key="3">
    <source>
        <dbReference type="ARBA" id="ARBA00023163"/>
    </source>
</evidence>
<keyword evidence="3" id="KW-0804">Transcription</keyword>
<protein>
    <submittedName>
        <fullName evidence="5">Putative GntR family transcriptional regulator</fullName>
    </submittedName>
</protein>
<dbReference type="OrthoDB" id="574518at2"/>
<gene>
    <name evidence="5" type="ORF">GCA01S_030_00300</name>
</gene>
<evidence type="ECO:0000256" key="1">
    <source>
        <dbReference type="ARBA" id="ARBA00023015"/>
    </source>
</evidence>
<dbReference type="SUPFAM" id="SSF48008">
    <property type="entry name" value="GntR ligand-binding domain-like"/>
    <property type="match status" value="1"/>
</dbReference>
<dbReference type="Gene3D" id="1.20.120.530">
    <property type="entry name" value="GntR ligand-binding domain-like"/>
    <property type="match status" value="1"/>
</dbReference>
<reference evidence="5 6" key="1">
    <citation type="submission" date="2014-04" db="EMBL/GenBank/DDBJ databases">
        <title>Whole genome shotgun sequence of Geobacillus caldoxylosilyticus NBRC 107762.</title>
        <authorList>
            <person name="Hosoyama A."/>
            <person name="Hosoyama Y."/>
            <person name="Katano-Makiyama Y."/>
            <person name="Tsuchikane K."/>
            <person name="Ohji S."/>
            <person name="Ichikawa N."/>
            <person name="Yamazoe A."/>
            <person name="Fujita N."/>
        </authorList>
    </citation>
    <scope>NUCLEOTIDE SEQUENCE [LARGE SCALE GENOMIC DNA]</scope>
    <source>
        <strain evidence="5 6">NBRC 107762</strain>
    </source>
</reference>
<dbReference type="Pfam" id="PF00392">
    <property type="entry name" value="GntR"/>
    <property type="match status" value="1"/>
</dbReference>
<dbReference type="PANTHER" id="PTHR43537:SF6">
    <property type="entry name" value="HTH-TYPE TRANSCRIPTIONAL REPRESSOR RSPR"/>
    <property type="match status" value="1"/>
</dbReference>
<sequence length="233" mass="27712">MVMFTFQESQQIKGSTRGSTRDQLYHLLKEKILRLELEPGTKISEKEIAENLHVSRTPVREAFLKLAQEELLDIIPQSGTIVSRINLEHVEEGRFIREIIEKEVVALACEKFTEEYLFQLEKNIAMQELCVEKSNYLALFELDEEFHKIIFDGCRMSRSWKMVQHLNSHFNRLRVLRLFSDLDWDIIISHHKQIYQLIANKEAEKARKVMEEHLRLVVIEKDVLKKQYPHYFV</sequence>
<dbReference type="SMART" id="SM00895">
    <property type="entry name" value="FCD"/>
    <property type="match status" value="1"/>
</dbReference>
<dbReference type="Proteomes" id="UP000023561">
    <property type="component" value="Unassembled WGS sequence"/>
</dbReference>
<keyword evidence="2" id="KW-0238">DNA-binding</keyword>
<dbReference type="GO" id="GO:0003677">
    <property type="term" value="F:DNA binding"/>
    <property type="evidence" value="ECO:0007669"/>
    <property type="project" value="UniProtKB-KW"/>
</dbReference>
<dbReference type="SMART" id="SM00345">
    <property type="entry name" value="HTH_GNTR"/>
    <property type="match status" value="1"/>
</dbReference>
<dbReference type="PANTHER" id="PTHR43537">
    <property type="entry name" value="TRANSCRIPTIONAL REGULATOR, GNTR FAMILY"/>
    <property type="match status" value="1"/>
</dbReference>